<evidence type="ECO:0000256" key="7">
    <source>
        <dbReference type="PIRSR" id="PIRSR000138-2"/>
    </source>
</evidence>
<dbReference type="InterPro" id="IPR012133">
    <property type="entry name" value="Alpha-hydoxy_acid_DH_FMN"/>
</dbReference>
<feature type="binding site" evidence="7">
    <location>
        <position position="200"/>
    </location>
    <ligand>
        <name>FMN</name>
        <dbReference type="ChEBI" id="CHEBI:58210"/>
    </ligand>
</feature>
<feature type="domain" description="FMN hydroxy acid dehydrogenase" evidence="9">
    <location>
        <begin position="43"/>
        <end position="422"/>
    </location>
</feature>
<feature type="active site" description="Proton acceptor" evidence="6">
    <location>
        <position position="320"/>
    </location>
</feature>
<evidence type="ECO:0000256" key="4">
    <source>
        <dbReference type="ARBA" id="ARBA00023002"/>
    </source>
</evidence>
<feature type="binding site" evidence="7">
    <location>
        <position position="209"/>
    </location>
    <ligand>
        <name>glyoxylate</name>
        <dbReference type="ChEBI" id="CHEBI:36655"/>
    </ligand>
</feature>
<accession>A0A9W6GXQ9</accession>
<reference evidence="10" key="1">
    <citation type="journal article" date="2023" name="Int. J. Syst. Evol. Microbiol.">
        <title>Methylocystis iwaonis sp. nov., a type II methane-oxidizing bacterium from surface soil of a rice paddy field in Japan, and emended description of the genus Methylocystis (ex Whittenbury et al. 1970) Bowman et al. 1993.</title>
        <authorList>
            <person name="Kaise H."/>
            <person name="Sawadogo J.B."/>
            <person name="Alam M.S."/>
            <person name="Ueno C."/>
            <person name="Dianou D."/>
            <person name="Shinjo R."/>
            <person name="Asakawa S."/>
        </authorList>
    </citation>
    <scope>NUCLEOTIDE SEQUENCE</scope>
    <source>
        <strain evidence="10">LMG27198</strain>
    </source>
</reference>
<feature type="binding site" evidence="7">
    <location>
        <position position="69"/>
    </location>
    <ligand>
        <name>glyoxylate</name>
        <dbReference type="ChEBI" id="CHEBI:36655"/>
    </ligand>
</feature>
<dbReference type="InterPro" id="IPR000262">
    <property type="entry name" value="FMN-dep_DH"/>
</dbReference>
<dbReference type="InterPro" id="IPR008259">
    <property type="entry name" value="FMN_hydac_DH_AS"/>
</dbReference>
<evidence type="ECO:0000256" key="1">
    <source>
        <dbReference type="ARBA" id="ARBA00001917"/>
    </source>
</evidence>
<dbReference type="PROSITE" id="PS00557">
    <property type="entry name" value="FMN_HYDROXY_ACID_DH_1"/>
    <property type="match status" value="1"/>
</dbReference>
<dbReference type="RefSeq" id="WP_281805164.1">
    <property type="nucleotide sequence ID" value="NZ_BSEC01000001.1"/>
</dbReference>
<dbReference type="PANTHER" id="PTHR10578:SF107">
    <property type="entry name" value="2-HYDROXYACID OXIDASE 1"/>
    <property type="match status" value="1"/>
</dbReference>
<evidence type="ECO:0000256" key="5">
    <source>
        <dbReference type="ARBA" id="ARBA00024042"/>
    </source>
</evidence>
<dbReference type="PANTHER" id="PTHR10578">
    <property type="entry name" value="S -2-HYDROXY-ACID OXIDASE-RELATED"/>
    <property type="match status" value="1"/>
</dbReference>
<keyword evidence="4" id="KW-0560">Oxidoreductase</keyword>
<feature type="binding site" evidence="7">
    <location>
        <begin position="122"/>
        <end position="124"/>
    </location>
    <ligand>
        <name>FMN</name>
        <dbReference type="ChEBI" id="CHEBI:58210"/>
    </ligand>
</feature>
<feature type="binding site" evidence="7">
    <location>
        <position position="172"/>
    </location>
    <ligand>
        <name>FMN</name>
        <dbReference type="ChEBI" id="CHEBI:58210"/>
    </ligand>
</feature>
<organism evidence="10 11">
    <name type="scientific">Methylocystis echinoides</name>
    <dbReference type="NCBI Taxonomy" id="29468"/>
    <lineage>
        <taxon>Bacteria</taxon>
        <taxon>Pseudomonadati</taxon>
        <taxon>Pseudomonadota</taxon>
        <taxon>Alphaproteobacteria</taxon>
        <taxon>Hyphomicrobiales</taxon>
        <taxon>Methylocystaceae</taxon>
        <taxon>Methylocystis</taxon>
    </lineage>
</organism>
<comment type="cofactor">
    <cofactor evidence="1">
        <name>FMN</name>
        <dbReference type="ChEBI" id="CHEBI:58210"/>
    </cofactor>
</comment>
<proteinExistence type="inferred from homology"/>
<dbReference type="PROSITE" id="PS51349">
    <property type="entry name" value="FMN_HYDROXY_ACID_DH_2"/>
    <property type="match status" value="1"/>
</dbReference>
<evidence type="ECO:0000259" key="9">
    <source>
        <dbReference type="PROSITE" id="PS51349"/>
    </source>
</evidence>
<evidence type="ECO:0000256" key="3">
    <source>
        <dbReference type="ARBA" id="ARBA00022643"/>
    </source>
</evidence>
<dbReference type="EMBL" id="BSEC01000001">
    <property type="protein sequence ID" value="GLI94893.1"/>
    <property type="molecule type" value="Genomic_DNA"/>
</dbReference>
<feature type="binding site" evidence="7">
    <location>
        <begin position="374"/>
        <end position="375"/>
    </location>
    <ligand>
        <name>FMN</name>
        <dbReference type="ChEBI" id="CHEBI:58210"/>
    </ligand>
</feature>
<protein>
    <submittedName>
        <fullName evidence="10">Lactate dehydrogenase</fullName>
    </submittedName>
</protein>
<feature type="compositionally biased region" description="Basic and acidic residues" evidence="8">
    <location>
        <begin position="1"/>
        <end position="14"/>
    </location>
</feature>
<sequence>MRSFSRERPSRADPVEAAAAGARFDQPTATENGAPARSYYTGRNLARAHTIEDLRRMAHRRLPAFAVEYLEGGAEEEATLVRNLAAFASWRLSPKALVDVSRRDLSVSLFGRPLPLPFAIAPTGLNGLFWRKADVLLARAAAQAGVPFIQSTMSNDRMEEVAAVPNLRHWWQLYVFGPHEIREALIARAERAGCEALVVTVDAQFYGDREWEQRRFAHPGRLTTGSILDAALHPRWALTTLSGGMPSFANDINYIPEDRRGFFESAFWIRANMDHTLDWAEVARLRKLWPRKFLIKGILNADDVERAAAIGADGAILSNHGGRQLDWTVSGLDVLPEARRRVGDRMTLLVDGGVRRGTDVLKCLALGADAALLGRATLYGLAAAGQKGVERAIDIFREEIDRDLGLLGAPSVKELGSAFLTR</sequence>
<dbReference type="InterPro" id="IPR013785">
    <property type="entry name" value="Aldolase_TIM"/>
</dbReference>
<dbReference type="SUPFAM" id="SSF51395">
    <property type="entry name" value="FMN-linked oxidoreductases"/>
    <property type="match status" value="1"/>
</dbReference>
<dbReference type="Proteomes" id="UP001144323">
    <property type="component" value="Unassembled WGS sequence"/>
</dbReference>
<keyword evidence="2 7" id="KW-0285">Flavoprotein</keyword>
<evidence type="ECO:0000313" key="10">
    <source>
        <dbReference type="EMBL" id="GLI94893.1"/>
    </source>
</evidence>
<evidence type="ECO:0000256" key="8">
    <source>
        <dbReference type="SAM" id="MobiDB-lite"/>
    </source>
</evidence>
<feature type="region of interest" description="Disordered" evidence="8">
    <location>
        <begin position="1"/>
        <end position="36"/>
    </location>
</feature>
<comment type="caution">
    <text evidence="10">The sequence shown here is derived from an EMBL/GenBank/DDBJ whole genome shotgun (WGS) entry which is preliminary data.</text>
</comment>
<dbReference type="AlphaFoldDB" id="A0A9W6GXQ9"/>
<feature type="binding site" evidence="7">
    <location>
        <position position="320"/>
    </location>
    <ligand>
        <name>glyoxylate</name>
        <dbReference type="ChEBI" id="CHEBI:36655"/>
    </ligand>
</feature>
<gene>
    <name evidence="10" type="ORF">LMG27198_38850</name>
</gene>
<comment type="similarity">
    <text evidence="5">Belongs to the FMN-dependent alpha-hydroxy acid dehydrogenase family.</text>
</comment>
<feature type="binding site" evidence="7">
    <location>
        <position position="318"/>
    </location>
    <ligand>
        <name>FMN</name>
        <dbReference type="ChEBI" id="CHEBI:58210"/>
    </ligand>
</feature>
<feature type="binding site" evidence="7">
    <location>
        <begin position="351"/>
        <end position="355"/>
    </location>
    <ligand>
        <name>FMN</name>
        <dbReference type="ChEBI" id="CHEBI:58210"/>
    </ligand>
</feature>
<dbReference type="GO" id="GO:0009060">
    <property type="term" value="P:aerobic respiration"/>
    <property type="evidence" value="ECO:0007669"/>
    <property type="project" value="TreeGrafter"/>
</dbReference>
<dbReference type="GO" id="GO:0005886">
    <property type="term" value="C:plasma membrane"/>
    <property type="evidence" value="ECO:0007669"/>
    <property type="project" value="TreeGrafter"/>
</dbReference>
<dbReference type="GO" id="GO:0004459">
    <property type="term" value="F:L-lactate dehydrogenase (NAD+) activity"/>
    <property type="evidence" value="ECO:0007669"/>
    <property type="project" value="TreeGrafter"/>
</dbReference>
<feature type="binding site" evidence="7">
    <location>
        <position position="174"/>
    </location>
    <ligand>
        <name>glyoxylate</name>
        <dbReference type="ChEBI" id="CHEBI:36655"/>
    </ligand>
</feature>
<keyword evidence="11" id="KW-1185">Reference proteome</keyword>
<feature type="binding site" evidence="7">
    <location>
        <position position="323"/>
    </location>
    <ligand>
        <name>glyoxylate</name>
        <dbReference type="ChEBI" id="CHEBI:36655"/>
    </ligand>
</feature>
<dbReference type="Gene3D" id="3.20.20.70">
    <property type="entry name" value="Aldolase class I"/>
    <property type="match status" value="1"/>
</dbReference>
<dbReference type="GO" id="GO:0010181">
    <property type="term" value="F:FMN binding"/>
    <property type="evidence" value="ECO:0007669"/>
    <property type="project" value="InterPro"/>
</dbReference>
<evidence type="ECO:0000256" key="6">
    <source>
        <dbReference type="PIRSR" id="PIRSR000138-1"/>
    </source>
</evidence>
<name>A0A9W6GXQ9_9HYPH</name>
<feature type="binding site" evidence="7">
    <location>
        <position position="296"/>
    </location>
    <ligand>
        <name>FMN</name>
        <dbReference type="ChEBI" id="CHEBI:58210"/>
    </ligand>
</feature>
<evidence type="ECO:0000256" key="2">
    <source>
        <dbReference type="ARBA" id="ARBA00022630"/>
    </source>
</evidence>
<dbReference type="CDD" id="cd02809">
    <property type="entry name" value="alpha_hydroxyacid_oxid_FMN"/>
    <property type="match status" value="1"/>
</dbReference>
<dbReference type="PIRSF" id="PIRSF000138">
    <property type="entry name" value="Al-hdrx_acd_dh"/>
    <property type="match status" value="1"/>
</dbReference>
<dbReference type="InterPro" id="IPR037396">
    <property type="entry name" value="FMN_HAD"/>
</dbReference>
<feature type="binding site" evidence="7">
    <location>
        <position position="151"/>
    </location>
    <ligand>
        <name>FMN</name>
        <dbReference type="ChEBI" id="CHEBI:58210"/>
    </ligand>
</feature>
<dbReference type="FunFam" id="3.20.20.70:FF:000029">
    <property type="entry name" value="L-lactate dehydrogenase"/>
    <property type="match status" value="1"/>
</dbReference>
<dbReference type="Pfam" id="PF01070">
    <property type="entry name" value="FMN_dh"/>
    <property type="match status" value="1"/>
</dbReference>
<keyword evidence="3 7" id="KW-0288">FMN</keyword>
<evidence type="ECO:0000313" key="11">
    <source>
        <dbReference type="Proteomes" id="UP001144323"/>
    </source>
</evidence>